<gene>
    <name evidence="2" type="ORF">METZ01_LOCUS367861</name>
</gene>
<dbReference type="AlphaFoldDB" id="A0A382T0H9"/>
<feature type="transmembrane region" description="Helical" evidence="1">
    <location>
        <begin position="6"/>
        <end position="21"/>
    </location>
</feature>
<name>A0A382T0H9_9ZZZZ</name>
<protein>
    <submittedName>
        <fullName evidence="2">Uncharacterized protein</fullName>
    </submittedName>
</protein>
<evidence type="ECO:0000256" key="1">
    <source>
        <dbReference type="SAM" id="Phobius"/>
    </source>
</evidence>
<organism evidence="2">
    <name type="scientific">marine metagenome</name>
    <dbReference type="NCBI Taxonomy" id="408172"/>
    <lineage>
        <taxon>unclassified sequences</taxon>
        <taxon>metagenomes</taxon>
        <taxon>ecological metagenomes</taxon>
    </lineage>
</organism>
<accession>A0A382T0H9</accession>
<keyword evidence="1" id="KW-1133">Transmembrane helix</keyword>
<reference evidence="2" key="1">
    <citation type="submission" date="2018-05" db="EMBL/GenBank/DDBJ databases">
        <authorList>
            <person name="Lanie J.A."/>
            <person name="Ng W.-L."/>
            <person name="Kazmierczak K.M."/>
            <person name="Andrzejewski T.M."/>
            <person name="Davidsen T.M."/>
            <person name="Wayne K.J."/>
            <person name="Tettelin H."/>
            <person name="Glass J.I."/>
            <person name="Rusch D."/>
            <person name="Podicherti R."/>
            <person name="Tsui H.-C.T."/>
            <person name="Winkler M.E."/>
        </authorList>
    </citation>
    <scope>NUCLEOTIDE SEQUENCE</scope>
</reference>
<keyword evidence="1" id="KW-0812">Transmembrane</keyword>
<evidence type="ECO:0000313" key="2">
    <source>
        <dbReference type="EMBL" id="SVD15007.1"/>
    </source>
</evidence>
<keyword evidence="1" id="KW-0472">Membrane</keyword>
<dbReference type="EMBL" id="UINC01132593">
    <property type="protein sequence ID" value="SVD15007.1"/>
    <property type="molecule type" value="Genomic_DNA"/>
</dbReference>
<sequence length="76" mass="8386">MNREGIIIIICIGIVVLFYLFQNNTAAVEQVDLVKEPIVQSSDDIIKGAVQLAPKKVYSTTPDSLDNKEIQGNQPK</sequence>
<proteinExistence type="predicted"/>